<dbReference type="Gramene" id="mRNA:HanXRQr2_Chr14g0663431">
    <property type="protein sequence ID" value="CDS:HanXRQr2_Chr14g0663431.1"/>
    <property type="gene ID" value="HanXRQr2_Chr14g0663431"/>
</dbReference>
<keyword evidence="3" id="KW-1185">Reference proteome</keyword>
<proteinExistence type="predicted"/>
<dbReference type="EMBL" id="CM007903">
    <property type="protein sequence ID" value="OTF97997.1"/>
    <property type="molecule type" value="Genomic_DNA"/>
</dbReference>
<gene>
    <name evidence="2" type="ORF">HannXRQ_Chr14g0440791</name>
    <name evidence="1" type="ORF">HanXRQr2_Chr14g0663431</name>
</gene>
<reference evidence="1" key="3">
    <citation type="submission" date="2020-06" db="EMBL/GenBank/DDBJ databases">
        <title>Helianthus annuus Genome sequencing and assembly Release 2.</title>
        <authorList>
            <person name="Gouzy J."/>
            <person name="Langlade N."/>
            <person name="Munos S."/>
        </authorList>
    </citation>
    <scope>NUCLEOTIDE SEQUENCE</scope>
    <source>
        <tissue evidence="1">Leaves</tissue>
    </source>
</reference>
<accession>A0A251SGP1</accession>
<dbReference type="InParanoid" id="A0A251SGP1"/>
<dbReference type="AlphaFoldDB" id="A0A251SGP1"/>
<reference evidence="2" key="2">
    <citation type="submission" date="2017-02" db="EMBL/GenBank/DDBJ databases">
        <title>Sunflower complete genome.</title>
        <authorList>
            <person name="Langlade N."/>
            <person name="Munos S."/>
        </authorList>
    </citation>
    <scope>NUCLEOTIDE SEQUENCE [LARGE SCALE GENOMIC DNA]</scope>
    <source>
        <tissue evidence="2">Leaves</tissue>
    </source>
</reference>
<evidence type="ECO:0000313" key="1">
    <source>
        <dbReference type="EMBL" id="KAF5770797.1"/>
    </source>
</evidence>
<name>A0A251SGP1_HELAN</name>
<reference evidence="1 3" key="1">
    <citation type="journal article" date="2017" name="Nature">
        <title>The sunflower genome provides insights into oil metabolism, flowering and Asterid evolution.</title>
        <authorList>
            <person name="Badouin H."/>
            <person name="Gouzy J."/>
            <person name="Grassa C.J."/>
            <person name="Murat F."/>
            <person name="Staton S.E."/>
            <person name="Cottret L."/>
            <person name="Lelandais-Briere C."/>
            <person name="Owens G.L."/>
            <person name="Carrere S."/>
            <person name="Mayjonade B."/>
            <person name="Legrand L."/>
            <person name="Gill N."/>
            <person name="Kane N.C."/>
            <person name="Bowers J.E."/>
            <person name="Hubner S."/>
            <person name="Bellec A."/>
            <person name="Berard A."/>
            <person name="Berges H."/>
            <person name="Blanchet N."/>
            <person name="Boniface M.C."/>
            <person name="Brunel D."/>
            <person name="Catrice O."/>
            <person name="Chaidir N."/>
            <person name="Claudel C."/>
            <person name="Donnadieu C."/>
            <person name="Faraut T."/>
            <person name="Fievet G."/>
            <person name="Helmstetter N."/>
            <person name="King M."/>
            <person name="Knapp S.J."/>
            <person name="Lai Z."/>
            <person name="Le Paslier M.C."/>
            <person name="Lippi Y."/>
            <person name="Lorenzon L."/>
            <person name="Mandel J.R."/>
            <person name="Marage G."/>
            <person name="Marchand G."/>
            <person name="Marquand E."/>
            <person name="Bret-Mestries E."/>
            <person name="Morien E."/>
            <person name="Nambeesan S."/>
            <person name="Nguyen T."/>
            <person name="Pegot-Espagnet P."/>
            <person name="Pouilly N."/>
            <person name="Raftis F."/>
            <person name="Sallet E."/>
            <person name="Schiex T."/>
            <person name="Thomas J."/>
            <person name="Vandecasteele C."/>
            <person name="Vares D."/>
            <person name="Vear F."/>
            <person name="Vautrin S."/>
            <person name="Crespi M."/>
            <person name="Mangin B."/>
            <person name="Burke J.M."/>
            <person name="Salse J."/>
            <person name="Munos S."/>
            <person name="Vincourt P."/>
            <person name="Rieseberg L.H."/>
            <person name="Langlade N.B."/>
        </authorList>
    </citation>
    <scope>NUCLEOTIDE SEQUENCE [LARGE SCALE GENOMIC DNA]</scope>
    <source>
        <strain evidence="3">cv. SF193</strain>
        <tissue evidence="1">Leaves</tissue>
    </source>
</reference>
<evidence type="ECO:0000313" key="2">
    <source>
        <dbReference type="EMBL" id="OTF97997.1"/>
    </source>
</evidence>
<protein>
    <submittedName>
        <fullName evidence="2">Uncharacterized protein</fullName>
    </submittedName>
</protein>
<organism evidence="2 3">
    <name type="scientific">Helianthus annuus</name>
    <name type="common">Common sunflower</name>
    <dbReference type="NCBI Taxonomy" id="4232"/>
    <lineage>
        <taxon>Eukaryota</taxon>
        <taxon>Viridiplantae</taxon>
        <taxon>Streptophyta</taxon>
        <taxon>Embryophyta</taxon>
        <taxon>Tracheophyta</taxon>
        <taxon>Spermatophyta</taxon>
        <taxon>Magnoliopsida</taxon>
        <taxon>eudicotyledons</taxon>
        <taxon>Gunneridae</taxon>
        <taxon>Pentapetalae</taxon>
        <taxon>asterids</taxon>
        <taxon>campanulids</taxon>
        <taxon>Asterales</taxon>
        <taxon>Asteraceae</taxon>
        <taxon>Asteroideae</taxon>
        <taxon>Heliantheae alliance</taxon>
        <taxon>Heliantheae</taxon>
        <taxon>Helianthus</taxon>
    </lineage>
</organism>
<dbReference type="Proteomes" id="UP000215914">
    <property type="component" value="Chromosome 14"/>
</dbReference>
<evidence type="ECO:0000313" key="3">
    <source>
        <dbReference type="Proteomes" id="UP000215914"/>
    </source>
</evidence>
<sequence length="56" mass="6261">MTQPSYALTRVDAGRVRPCLILRGSRENPGETLYKQAIGSSFEFVQNRFLSLNSKG</sequence>
<dbReference type="EMBL" id="MNCJ02000329">
    <property type="protein sequence ID" value="KAF5770797.1"/>
    <property type="molecule type" value="Genomic_DNA"/>
</dbReference>